<sequence>MHKSFYFPKASPMNLMSLIVQEHIAFVSPEFAVFLSKTDVLHWLLRYVPDCDRRPAEKGFGPEVLPFPKLTKHAYPPSTVVLQQLLPYELEHTQFQLAELLFEVPLVFPVLGPAPLFCGSH</sequence>
<reference evidence="1 2" key="2">
    <citation type="submission" date="2018-11" db="EMBL/GenBank/DDBJ databases">
        <authorList>
            <consortium name="Pathogen Informatics"/>
        </authorList>
    </citation>
    <scope>NUCLEOTIDE SEQUENCE [LARGE SCALE GENOMIC DNA]</scope>
    <source>
        <strain evidence="1 2">MHpl1</strain>
    </source>
</reference>
<evidence type="ECO:0000313" key="2">
    <source>
        <dbReference type="Proteomes" id="UP000268014"/>
    </source>
</evidence>
<organism evidence="3">
    <name type="scientific">Haemonchus placei</name>
    <name type="common">Barber's pole worm</name>
    <dbReference type="NCBI Taxonomy" id="6290"/>
    <lineage>
        <taxon>Eukaryota</taxon>
        <taxon>Metazoa</taxon>
        <taxon>Ecdysozoa</taxon>
        <taxon>Nematoda</taxon>
        <taxon>Chromadorea</taxon>
        <taxon>Rhabditida</taxon>
        <taxon>Rhabditina</taxon>
        <taxon>Rhabditomorpha</taxon>
        <taxon>Strongyloidea</taxon>
        <taxon>Trichostrongylidae</taxon>
        <taxon>Haemonchus</taxon>
    </lineage>
</organism>
<evidence type="ECO:0000313" key="1">
    <source>
        <dbReference type="EMBL" id="VDO31711.1"/>
    </source>
</evidence>
<accession>A0A0N4WAH6</accession>
<reference evidence="3" key="1">
    <citation type="submission" date="2017-02" db="UniProtKB">
        <authorList>
            <consortium name="WormBaseParasite"/>
        </authorList>
    </citation>
    <scope>IDENTIFICATION</scope>
</reference>
<name>A0A0N4WAH6_HAEPC</name>
<protein>
    <submittedName>
        <fullName evidence="1 3">Uncharacterized protein</fullName>
    </submittedName>
</protein>
<dbReference type="WBParaSite" id="HPLM_0000738301-mRNA-1">
    <property type="protein sequence ID" value="HPLM_0000738301-mRNA-1"/>
    <property type="gene ID" value="HPLM_0000738301"/>
</dbReference>
<dbReference type="EMBL" id="UZAF01016649">
    <property type="protein sequence ID" value="VDO31711.1"/>
    <property type="molecule type" value="Genomic_DNA"/>
</dbReference>
<dbReference type="AlphaFoldDB" id="A0A0N4WAH6"/>
<keyword evidence="2" id="KW-1185">Reference proteome</keyword>
<evidence type="ECO:0000313" key="3">
    <source>
        <dbReference type="WBParaSite" id="HPLM_0000738301-mRNA-1"/>
    </source>
</evidence>
<proteinExistence type="predicted"/>
<gene>
    <name evidence="1" type="ORF">HPLM_LOCUS7375</name>
</gene>
<dbReference type="Proteomes" id="UP000268014">
    <property type="component" value="Unassembled WGS sequence"/>
</dbReference>